<comment type="caution">
    <text evidence="1">The sequence shown here is derived from an EMBL/GenBank/DDBJ whole genome shotgun (WGS) entry which is preliminary data.</text>
</comment>
<dbReference type="EMBL" id="MCRJ01000070">
    <property type="protein sequence ID" value="ODN69883.1"/>
    <property type="molecule type" value="Genomic_DNA"/>
</dbReference>
<evidence type="ECO:0000313" key="1">
    <source>
        <dbReference type="EMBL" id="ODN69883.1"/>
    </source>
</evidence>
<dbReference type="RefSeq" id="WP_210183326.1">
    <property type="nucleotide sequence ID" value="NZ_MCRJ01000070.1"/>
</dbReference>
<dbReference type="InterPro" id="IPR027417">
    <property type="entry name" value="P-loop_NTPase"/>
</dbReference>
<keyword evidence="2" id="KW-1185">Reference proteome</keyword>
<protein>
    <submittedName>
        <fullName evidence="1">Uncharacterized protein</fullName>
    </submittedName>
</protein>
<proteinExistence type="predicted"/>
<sequence>MRIAVRNSCAEADSFRSAYVRSLFNCDTGANFTLDVDLPIENDDWQIGLVVGPSGSGKTSIGRLIWGDDALRPISSWPGDLPIIDAIKPGAQIGEVTTALTAVGLGSVRRGFVRIRYCPPGNDSGLILPG</sequence>
<reference evidence="1 2" key="1">
    <citation type="submission" date="2016-07" db="EMBL/GenBank/DDBJ databases">
        <title>Draft Genome Sequence of Methylobrevis pamukkalensis PK2.</title>
        <authorList>
            <person name="Vasilenko O.V."/>
            <person name="Doronina N.V."/>
            <person name="Shmareva M.N."/>
            <person name="Tarlachkov S.V."/>
            <person name="Mustakhimov I."/>
            <person name="Trotsenko Y.A."/>
        </authorList>
    </citation>
    <scope>NUCLEOTIDE SEQUENCE [LARGE SCALE GENOMIC DNA]</scope>
    <source>
        <strain evidence="1 2">PK2</strain>
    </source>
</reference>
<accession>A0A1E3H0M9</accession>
<evidence type="ECO:0000313" key="2">
    <source>
        <dbReference type="Proteomes" id="UP000094622"/>
    </source>
</evidence>
<organism evidence="1 2">
    <name type="scientific">Methylobrevis pamukkalensis</name>
    <dbReference type="NCBI Taxonomy" id="1439726"/>
    <lineage>
        <taxon>Bacteria</taxon>
        <taxon>Pseudomonadati</taxon>
        <taxon>Pseudomonadota</taxon>
        <taxon>Alphaproteobacteria</taxon>
        <taxon>Hyphomicrobiales</taxon>
        <taxon>Pleomorphomonadaceae</taxon>
        <taxon>Methylobrevis</taxon>
    </lineage>
</organism>
<dbReference type="AlphaFoldDB" id="A0A1E3H0M9"/>
<dbReference type="SUPFAM" id="SSF52540">
    <property type="entry name" value="P-loop containing nucleoside triphosphate hydrolases"/>
    <property type="match status" value="1"/>
</dbReference>
<dbReference type="Proteomes" id="UP000094622">
    <property type="component" value="Unassembled WGS sequence"/>
</dbReference>
<gene>
    <name evidence="1" type="ORF">A6302_02819</name>
</gene>
<name>A0A1E3H0M9_9HYPH</name>